<dbReference type="CDD" id="cd00093">
    <property type="entry name" value="HTH_XRE"/>
    <property type="match status" value="1"/>
</dbReference>
<dbReference type="Gene3D" id="1.10.260.40">
    <property type="entry name" value="lambda repressor-like DNA-binding domains"/>
    <property type="match status" value="1"/>
</dbReference>
<proteinExistence type="predicted"/>
<dbReference type="InterPro" id="IPR010982">
    <property type="entry name" value="Lambda_DNA-bd_dom_sf"/>
</dbReference>
<feature type="domain" description="HTH cro/C1-type" evidence="2">
    <location>
        <begin position="8"/>
        <end position="62"/>
    </location>
</feature>
<evidence type="ECO:0000313" key="3">
    <source>
        <dbReference type="EMBL" id="MEW5290319.1"/>
    </source>
</evidence>
<dbReference type="EMBL" id="JBFKZN010000006">
    <property type="protein sequence ID" value="MEW5290319.1"/>
    <property type="molecule type" value="Genomic_DNA"/>
</dbReference>
<dbReference type="SMART" id="SM00530">
    <property type="entry name" value="HTH_XRE"/>
    <property type="match status" value="1"/>
</dbReference>
<dbReference type="RefSeq" id="WP_367167864.1">
    <property type="nucleotide sequence ID" value="NZ_JBFKZN010000006.1"/>
</dbReference>
<reference evidence="3 4" key="1">
    <citation type="submission" date="2024-07" db="EMBL/GenBank/DDBJ databases">
        <authorList>
            <person name="Dulla G.F.J."/>
            <person name="Delorm J.G."/>
        </authorList>
    </citation>
    <scope>NUCLEOTIDE SEQUENCE [LARGE SCALE GENOMIC DNA]</scope>
    <source>
        <strain evidence="3 4">JGD 233</strain>
    </source>
</reference>
<gene>
    <name evidence="3" type="ORF">ABW286_14190</name>
</gene>
<dbReference type="PANTHER" id="PTHR46558:SF11">
    <property type="entry name" value="HTH-TYPE TRANSCRIPTIONAL REGULATOR XRE"/>
    <property type="match status" value="1"/>
</dbReference>
<dbReference type="Gene3D" id="2.10.109.10">
    <property type="entry name" value="Umud Fragment, subunit A"/>
    <property type="match status" value="1"/>
</dbReference>
<dbReference type="InterPro" id="IPR001387">
    <property type="entry name" value="Cro/C1-type_HTH"/>
</dbReference>
<dbReference type="InterPro" id="IPR036286">
    <property type="entry name" value="LexA/Signal_pep-like_sf"/>
</dbReference>
<dbReference type="Pfam" id="PF01381">
    <property type="entry name" value="HTH_3"/>
    <property type="match status" value="1"/>
</dbReference>
<dbReference type="PROSITE" id="PS50943">
    <property type="entry name" value="HTH_CROC1"/>
    <property type="match status" value="1"/>
</dbReference>
<dbReference type="Proteomes" id="UP001554567">
    <property type="component" value="Unassembled WGS sequence"/>
</dbReference>
<dbReference type="PANTHER" id="PTHR46558">
    <property type="entry name" value="TRACRIPTIONAL REGULATORY PROTEIN-RELATED-RELATED"/>
    <property type="match status" value="1"/>
</dbReference>
<keyword evidence="4" id="KW-1185">Reference proteome</keyword>
<accession>A0ABV3N3D7</accession>
<evidence type="ECO:0000259" key="2">
    <source>
        <dbReference type="PROSITE" id="PS50943"/>
    </source>
</evidence>
<name>A0ABV3N3D7_9GAMM</name>
<organism evidence="3 4">
    <name type="scientific">Erwinia papayae</name>
    <dbReference type="NCBI Taxonomy" id="206499"/>
    <lineage>
        <taxon>Bacteria</taxon>
        <taxon>Pseudomonadati</taxon>
        <taxon>Pseudomonadota</taxon>
        <taxon>Gammaproteobacteria</taxon>
        <taxon>Enterobacterales</taxon>
        <taxon>Erwiniaceae</taxon>
        <taxon>Erwinia</taxon>
    </lineage>
</organism>
<comment type="caution">
    <text evidence="3">The sequence shown here is derived from an EMBL/GenBank/DDBJ whole genome shotgun (WGS) entry which is preliminary data.</text>
</comment>
<protein>
    <submittedName>
        <fullName evidence="3">Helix-turn-helix domain-containing protein</fullName>
    </submittedName>
</protein>
<evidence type="ECO:0000256" key="1">
    <source>
        <dbReference type="ARBA" id="ARBA00023125"/>
    </source>
</evidence>
<dbReference type="SUPFAM" id="SSF51306">
    <property type="entry name" value="LexA/Signal peptidase"/>
    <property type="match status" value="1"/>
</dbReference>
<evidence type="ECO:0000313" key="4">
    <source>
        <dbReference type="Proteomes" id="UP001554567"/>
    </source>
</evidence>
<sequence length="219" mass="24423">MSTVGQRIRKRRKEKKITQKQLASLVGASASAVTQWELDATQPKGENLIKIATLLECSPEWIISGDEKSLPLQPKTTGFHQLKNVNSVPLLTWKEAAEYQPKDGFGDRVVFKEWVDTAQEVPAGSFALKVMEGMIDSPFGLRVPQGAVLIVEPRISDIYNSSGKIALVKNQKDNSITLRKLFIDGNDVYPLPLNPAIKNTDPSEHDYYFGIVKQIIINF</sequence>
<keyword evidence="1" id="KW-0238">DNA-binding</keyword>
<dbReference type="SUPFAM" id="SSF47413">
    <property type="entry name" value="lambda repressor-like DNA-binding domains"/>
    <property type="match status" value="1"/>
</dbReference>